<keyword evidence="2" id="KW-0731">Sigma factor</keyword>
<keyword evidence="6" id="KW-1185">Reference proteome</keyword>
<evidence type="ECO:0000256" key="1">
    <source>
        <dbReference type="ARBA" id="ARBA00023015"/>
    </source>
</evidence>
<evidence type="ECO:0000256" key="3">
    <source>
        <dbReference type="ARBA" id="ARBA00023163"/>
    </source>
</evidence>
<dbReference type="InterPro" id="IPR007627">
    <property type="entry name" value="RNA_pol_sigma70_r2"/>
</dbReference>
<dbReference type="SUPFAM" id="SSF88946">
    <property type="entry name" value="Sigma2 domain of RNA polymerase sigma factors"/>
    <property type="match status" value="1"/>
</dbReference>
<evidence type="ECO:0000256" key="2">
    <source>
        <dbReference type="ARBA" id="ARBA00023082"/>
    </source>
</evidence>
<dbReference type="EMBL" id="BAAAHQ010000001">
    <property type="protein sequence ID" value="GAA0912664.1"/>
    <property type="molecule type" value="Genomic_DNA"/>
</dbReference>
<dbReference type="InterPro" id="IPR039425">
    <property type="entry name" value="RNA_pol_sigma-70-like"/>
</dbReference>
<name>A0ABN1NN36_9ACTN</name>
<feature type="domain" description="RNA polymerase sigma-70 region 2" evidence="4">
    <location>
        <begin position="25"/>
        <end position="90"/>
    </location>
</feature>
<dbReference type="InterPro" id="IPR034660">
    <property type="entry name" value="DinB/YfiT-like"/>
</dbReference>
<accession>A0ABN1NN36</accession>
<evidence type="ECO:0000313" key="5">
    <source>
        <dbReference type="EMBL" id="GAA0912664.1"/>
    </source>
</evidence>
<gene>
    <name evidence="5" type="ORF">GCM10009560_03680</name>
</gene>
<dbReference type="PANTHER" id="PTHR43133">
    <property type="entry name" value="RNA POLYMERASE ECF-TYPE SIGMA FACTO"/>
    <property type="match status" value="1"/>
</dbReference>
<protein>
    <recommendedName>
        <fullName evidence="4">RNA polymerase sigma-70 region 2 domain-containing protein</fullName>
    </recommendedName>
</protein>
<reference evidence="5 6" key="1">
    <citation type="journal article" date="2019" name="Int. J. Syst. Evol. Microbiol.">
        <title>The Global Catalogue of Microorganisms (GCM) 10K type strain sequencing project: providing services to taxonomists for standard genome sequencing and annotation.</title>
        <authorList>
            <consortium name="The Broad Institute Genomics Platform"/>
            <consortium name="The Broad Institute Genome Sequencing Center for Infectious Disease"/>
            <person name="Wu L."/>
            <person name="Ma J."/>
        </authorList>
    </citation>
    <scope>NUCLEOTIDE SEQUENCE [LARGE SCALE GENOMIC DNA]</scope>
    <source>
        <strain evidence="5 6">JCM 11136</strain>
    </source>
</reference>
<dbReference type="PANTHER" id="PTHR43133:SF62">
    <property type="entry name" value="RNA POLYMERASE SIGMA FACTOR SIGZ"/>
    <property type="match status" value="1"/>
</dbReference>
<dbReference type="Pfam" id="PF04542">
    <property type="entry name" value="Sigma70_r2"/>
    <property type="match status" value="1"/>
</dbReference>
<dbReference type="SUPFAM" id="SSF109854">
    <property type="entry name" value="DinB/YfiT-like putative metalloenzymes"/>
    <property type="match status" value="1"/>
</dbReference>
<keyword evidence="3" id="KW-0804">Transcription</keyword>
<evidence type="ECO:0000313" key="6">
    <source>
        <dbReference type="Proteomes" id="UP001501578"/>
    </source>
</evidence>
<proteinExistence type="predicted"/>
<comment type="caution">
    <text evidence="5">The sequence shown here is derived from an EMBL/GenBank/DDBJ whole genome shotgun (WGS) entry which is preliminary data.</text>
</comment>
<sequence length="313" mass="33285">MEAPAGDRLSHQLVVGGDEPAFGELYDRYSPRIFALALRVTGDRMAAGDITQEVFLVLWERPLSYDPERGPLRLWLGALAHARALADVRDPGGSRDDRDACDVLSGGRPAVPDLSYLDAFMTEPAVPEGSLRPQLLAGARARRRPAAPTAGWAEPYAGRVAALDALLACAVEADWQRSVAAGPALREVVAGLASVDGLVAASVGAPVLGPALGATSSAGRTAEVWEYERRRSPEQTRRDWRAQADALCRHLAALNPAARVTVDGQERTLGDHMLARALDTWNRSVAAATAAGLRLPAPLPAHERAMAAFTGRV</sequence>
<organism evidence="5 6">
    <name type="scientific">Nonomuraea longicatena</name>
    <dbReference type="NCBI Taxonomy" id="83682"/>
    <lineage>
        <taxon>Bacteria</taxon>
        <taxon>Bacillati</taxon>
        <taxon>Actinomycetota</taxon>
        <taxon>Actinomycetes</taxon>
        <taxon>Streptosporangiales</taxon>
        <taxon>Streptosporangiaceae</taxon>
        <taxon>Nonomuraea</taxon>
    </lineage>
</organism>
<keyword evidence="1" id="KW-0805">Transcription regulation</keyword>
<dbReference type="Gene3D" id="1.10.1740.10">
    <property type="match status" value="1"/>
</dbReference>
<dbReference type="InterPro" id="IPR013325">
    <property type="entry name" value="RNA_pol_sigma_r2"/>
</dbReference>
<dbReference type="RefSeq" id="WP_343947867.1">
    <property type="nucleotide sequence ID" value="NZ_BAAAHQ010000001.1"/>
</dbReference>
<dbReference type="Proteomes" id="UP001501578">
    <property type="component" value="Unassembled WGS sequence"/>
</dbReference>
<evidence type="ECO:0000259" key="4">
    <source>
        <dbReference type="Pfam" id="PF04542"/>
    </source>
</evidence>